<evidence type="ECO:0000256" key="6">
    <source>
        <dbReference type="ARBA" id="ARBA00023136"/>
    </source>
</evidence>
<reference evidence="9 10" key="1">
    <citation type="submission" date="2016-11" db="EMBL/GenBank/DDBJ databases">
        <authorList>
            <person name="Jaros S."/>
            <person name="Januszkiewicz K."/>
            <person name="Wedrychowicz H."/>
        </authorList>
    </citation>
    <scope>NUCLEOTIDE SEQUENCE [LARGE SCALE GENOMIC DNA]</scope>
    <source>
        <strain evidence="9 10">CGMCC 1.7049</strain>
    </source>
</reference>
<dbReference type="InterPro" id="IPR017475">
    <property type="entry name" value="EPS_sugar_tfrase"/>
</dbReference>
<feature type="transmembrane region" description="Helical" evidence="7">
    <location>
        <begin position="35"/>
        <end position="60"/>
    </location>
</feature>
<dbReference type="EMBL" id="FQWZ01000004">
    <property type="protein sequence ID" value="SHG99009.1"/>
    <property type="molecule type" value="Genomic_DNA"/>
</dbReference>
<feature type="transmembrane region" description="Helical" evidence="7">
    <location>
        <begin position="104"/>
        <end position="124"/>
    </location>
</feature>
<dbReference type="PANTHER" id="PTHR30576">
    <property type="entry name" value="COLANIC BIOSYNTHESIS UDP-GLUCOSE LIPID CARRIER TRANSFERASE"/>
    <property type="match status" value="1"/>
</dbReference>
<feature type="transmembrane region" description="Helical" evidence="7">
    <location>
        <begin position="293"/>
        <end position="314"/>
    </location>
</feature>
<dbReference type="Proteomes" id="UP000199758">
    <property type="component" value="Unassembled WGS sequence"/>
</dbReference>
<feature type="transmembrane region" description="Helical" evidence="7">
    <location>
        <begin position="211"/>
        <end position="231"/>
    </location>
</feature>
<proteinExistence type="inferred from homology"/>
<keyword evidence="3 9" id="KW-0808">Transferase</keyword>
<keyword evidence="5 7" id="KW-1133">Transmembrane helix</keyword>
<dbReference type="AlphaFoldDB" id="A0A1M5PC27"/>
<dbReference type="PANTHER" id="PTHR30576:SF0">
    <property type="entry name" value="UNDECAPRENYL-PHOSPHATE N-ACETYLGALACTOSAMINYL 1-PHOSPHATE TRANSFERASE-RELATED"/>
    <property type="match status" value="1"/>
</dbReference>
<name>A0A1M5PC27_9GAMM</name>
<keyword evidence="4 7" id="KW-0812">Transmembrane</keyword>
<evidence type="ECO:0000256" key="3">
    <source>
        <dbReference type="ARBA" id="ARBA00022679"/>
    </source>
</evidence>
<dbReference type="GO" id="GO:0016780">
    <property type="term" value="F:phosphotransferase activity, for other substituted phosphate groups"/>
    <property type="evidence" value="ECO:0007669"/>
    <property type="project" value="TreeGrafter"/>
</dbReference>
<dbReference type="STRING" id="490188.SAMN04488068_2135"/>
<dbReference type="InterPro" id="IPR003362">
    <property type="entry name" value="Bact_transf"/>
</dbReference>
<dbReference type="NCBIfam" id="TIGR03025">
    <property type="entry name" value="EPS_sugtrans"/>
    <property type="match status" value="1"/>
</dbReference>
<feature type="transmembrane region" description="Helical" evidence="7">
    <location>
        <begin position="72"/>
        <end position="92"/>
    </location>
</feature>
<organism evidence="9 10">
    <name type="scientific">Hydrocarboniphaga daqingensis</name>
    <dbReference type="NCBI Taxonomy" id="490188"/>
    <lineage>
        <taxon>Bacteria</taxon>
        <taxon>Pseudomonadati</taxon>
        <taxon>Pseudomonadota</taxon>
        <taxon>Gammaproteobacteria</taxon>
        <taxon>Nevskiales</taxon>
        <taxon>Nevskiaceae</taxon>
        <taxon>Hydrocarboniphaga</taxon>
    </lineage>
</organism>
<keyword evidence="6 7" id="KW-0472">Membrane</keyword>
<evidence type="ECO:0000256" key="5">
    <source>
        <dbReference type="ARBA" id="ARBA00022989"/>
    </source>
</evidence>
<evidence type="ECO:0000256" key="7">
    <source>
        <dbReference type="SAM" id="Phobius"/>
    </source>
</evidence>
<protein>
    <submittedName>
        <fullName evidence="9">Exopolysaccharide biosynthesis polyprenyl glycosylphosphotransferase</fullName>
    </submittedName>
</protein>
<dbReference type="Pfam" id="PF02397">
    <property type="entry name" value="Bac_transf"/>
    <property type="match status" value="1"/>
</dbReference>
<accession>A0A1M5PC27</accession>
<comment type="subcellular location">
    <subcellularLocation>
        <location evidence="1">Membrane</location>
        <topology evidence="1">Multi-pass membrane protein</topology>
    </subcellularLocation>
</comment>
<evidence type="ECO:0000313" key="9">
    <source>
        <dbReference type="EMBL" id="SHG99009.1"/>
    </source>
</evidence>
<gene>
    <name evidence="9" type="ORF">SAMN04488068_2135</name>
</gene>
<evidence type="ECO:0000256" key="4">
    <source>
        <dbReference type="ARBA" id="ARBA00022692"/>
    </source>
</evidence>
<evidence type="ECO:0000256" key="2">
    <source>
        <dbReference type="ARBA" id="ARBA00006464"/>
    </source>
</evidence>
<feature type="domain" description="Bacterial sugar transferase" evidence="8">
    <location>
        <begin position="288"/>
        <end position="477"/>
    </location>
</feature>
<evidence type="ECO:0000259" key="8">
    <source>
        <dbReference type="Pfam" id="PF02397"/>
    </source>
</evidence>
<evidence type="ECO:0000256" key="1">
    <source>
        <dbReference type="ARBA" id="ARBA00004141"/>
    </source>
</evidence>
<evidence type="ECO:0000313" key="10">
    <source>
        <dbReference type="Proteomes" id="UP000199758"/>
    </source>
</evidence>
<dbReference type="GO" id="GO:0016020">
    <property type="term" value="C:membrane"/>
    <property type="evidence" value="ECO:0007669"/>
    <property type="project" value="UniProtKB-SubCell"/>
</dbReference>
<keyword evidence="10" id="KW-1185">Reference proteome</keyword>
<comment type="similarity">
    <text evidence="2">Belongs to the bacterial sugar transferase family.</text>
</comment>
<sequence length="483" mass="53458">MTRPLERSSAVTRPVAVSPVSDPRPATAMSDYLPLIYFAVMLIAGGAGNAVLGIAVAGSWSPPAISDPALKLIWLSAVAAPFVLYERYALLPAKADAGTQSRRFYARMLMLIMLIGCLAFSGGWMGLLMLPHTLTGLIAGLLASSLIRHRIVGLDREQWQARGAIEHRIVIGTGAAADRYADDLAARGQRFDRFDERGASLDHQGSIESHLSTLAVTPTAFVIVASAAWPWNGLLTMIERLRPFRQPIELWSGLYRPGVVQATHRLGDRMPLMVLSNRPIGRWDHVIKTALDLSVGLLVTLLLLPLLLGVALLIRLDSPGPVLFVQRRHGFDNAEFDIYKFRTMRLPSTSDNGALKQTARSDPRVTSIGRVLRKWSLDELPQLLNVLNGSMSLVGPRPHAVNMRTQQRLGQEITDAYCHRHRVKPGITGWSQVNGSRGATDTVEQLRRRIELDLYYVDHWSLILDIRILLATFRAVIRTADVY</sequence>